<comment type="caution">
    <text evidence="1">The sequence shown here is derived from an EMBL/GenBank/DDBJ whole genome shotgun (WGS) entry which is preliminary data.</text>
</comment>
<reference evidence="1 2" key="1">
    <citation type="submission" date="2016-03" db="EMBL/GenBank/DDBJ databases">
        <title>Comparative genomics of 54 Lactobacillus plantarum strains reveals genomic uncoupling from niche constraints.</title>
        <authorList>
            <person name="Martino M.E."/>
        </authorList>
    </citation>
    <scope>NUCLEOTIDE SEQUENCE [LARGE SCALE GENOMIC DNA]</scope>
    <source>
        <strain evidence="1 2">19.1</strain>
    </source>
</reference>
<gene>
    <name evidence="1" type="ORF">Lp19_1254</name>
</gene>
<evidence type="ECO:0000313" key="1">
    <source>
        <dbReference type="EMBL" id="KZU95975.1"/>
    </source>
</evidence>
<accession>A0A162HIA5</accession>
<name>A0A162HIA5_LACPN</name>
<evidence type="ECO:0000313" key="2">
    <source>
        <dbReference type="Proteomes" id="UP000076882"/>
    </source>
</evidence>
<dbReference type="PATRIC" id="fig|1590.201.peg.1036"/>
<sequence>MIQNLKISKAEVQKLESELMNDFFKNDNDHKDLSSGLDYYQVLFEQYARSHFDNKRKSKSADIQDKIISSFNIHFVEGMTYAFIKGHQLAFKIIFDEGNTTFKADAFNSQHSRSLFLFALYKYYPKGDLEEYLKGPKINYLINYGTDYFENMFSIIIEDAMIFLKKGIEVALLQLNEELQEDLNQKLVVSDLLNIPINEKFSVTPALDGRYAIGDKNFEVWDIFLERHLWSIQI</sequence>
<dbReference type="EMBL" id="LUXM01000024">
    <property type="protein sequence ID" value="KZU95975.1"/>
    <property type="molecule type" value="Genomic_DNA"/>
</dbReference>
<dbReference type="Proteomes" id="UP000076882">
    <property type="component" value="Unassembled WGS sequence"/>
</dbReference>
<proteinExistence type="predicted"/>
<dbReference type="AlphaFoldDB" id="A0A162HIA5"/>
<protein>
    <submittedName>
        <fullName evidence="1">Uncharacterized protein</fullName>
    </submittedName>
</protein>
<organism evidence="1 2">
    <name type="scientific">Lactiplantibacillus plantarum</name>
    <name type="common">Lactobacillus plantarum</name>
    <dbReference type="NCBI Taxonomy" id="1590"/>
    <lineage>
        <taxon>Bacteria</taxon>
        <taxon>Bacillati</taxon>
        <taxon>Bacillota</taxon>
        <taxon>Bacilli</taxon>
        <taxon>Lactobacillales</taxon>
        <taxon>Lactobacillaceae</taxon>
        <taxon>Lactiplantibacillus</taxon>
    </lineage>
</organism>